<feature type="region of interest" description="Disordered" evidence="1">
    <location>
        <begin position="1"/>
        <end position="22"/>
    </location>
</feature>
<dbReference type="AlphaFoldDB" id="I0UQU7"/>
<name>I0UQU7_9MICC</name>
<dbReference type="Proteomes" id="UP000004863">
    <property type="component" value="Unassembled WGS sequence"/>
</dbReference>
<feature type="compositionally biased region" description="Polar residues" evidence="1">
    <location>
        <begin position="1"/>
        <end position="18"/>
    </location>
</feature>
<dbReference type="InterPro" id="IPR011009">
    <property type="entry name" value="Kinase-like_dom_sf"/>
</dbReference>
<gene>
    <name evidence="2" type="ORF">HMPREF1324_0413</name>
</gene>
<comment type="caution">
    <text evidence="2">The sequence shown here is derived from an EMBL/GenBank/DDBJ whole genome shotgun (WGS) entry which is preliminary data.</text>
</comment>
<dbReference type="SUPFAM" id="SSF56112">
    <property type="entry name" value="Protein kinase-like (PK-like)"/>
    <property type="match status" value="1"/>
</dbReference>
<protein>
    <submittedName>
        <fullName evidence="2">Uncharacterized protein</fullName>
    </submittedName>
</protein>
<evidence type="ECO:0000313" key="3">
    <source>
        <dbReference type="Proteomes" id="UP000004863"/>
    </source>
</evidence>
<keyword evidence="3" id="KW-1185">Reference proteome</keyword>
<dbReference type="EMBL" id="AJJQ01000044">
    <property type="protein sequence ID" value="EID50250.1"/>
    <property type="molecule type" value="Genomic_DNA"/>
</dbReference>
<sequence length="442" mass="47841">MGDNGSMQVPLSNSSTGDSMAPDSIESIVTGLIESAIGTYSPAKNHAPADSGTFREDAAQAVLWACSLTAFTGREPLAVTILGTGMRSVVLRVQYEAAGDAPSTMILKWYRRQDSAKNSGGFGYLRERHGLVALGELAPGVFPHLYGADDALRCVALEDVAFADARAVGDALLPSTAQTPPGYLAFAVDSYLSVWNALAEAGVMPRAVERYRKALAKADRKAQHPGAMPSPALAENGLASLYPEADGLQVPEDVELEELGEQQQTLIEMAYRFRRVVQPFFTKRPPVPEQFTLNRGQVYMFSSGDFSPHNVLFGSARDTVRAFDAEGACIHHRGFPFVEAMLGFPSSPGYPNYEVNRERTVPRLFAALFGDTPLDTHLAEDLAVCAAVTACTLMELYSHGERAHLLGRIRRQSAELMMLLLRTGDSKDTALVDLAKRLGNVK</sequence>
<reference evidence="2" key="1">
    <citation type="submission" date="2012-03" db="EMBL/GenBank/DDBJ databases">
        <authorList>
            <person name="Durkin A.S."/>
            <person name="McCorrison J."/>
            <person name="Torralba M."/>
            <person name="Gillis M."/>
            <person name="Methe B."/>
            <person name="Sutton G."/>
            <person name="Nelson K.E."/>
        </authorList>
    </citation>
    <scope>NUCLEOTIDE SEQUENCE [LARGE SCALE GENOMIC DNA]</scope>
    <source>
        <strain evidence="2">F0474</strain>
    </source>
</reference>
<evidence type="ECO:0000313" key="2">
    <source>
        <dbReference type="EMBL" id="EID50250.1"/>
    </source>
</evidence>
<evidence type="ECO:0000256" key="1">
    <source>
        <dbReference type="SAM" id="MobiDB-lite"/>
    </source>
</evidence>
<dbReference type="OrthoDB" id="4966476at2"/>
<organism evidence="2 3">
    <name type="scientific">Rothia aeria F0474</name>
    <dbReference type="NCBI Taxonomy" id="1125724"/>
    <lineage>
        <taxon>Bacteria</taxon>
        <taxon>Bacillati</taxon>
        <taxon>Actinomycetota</taxon>
        <taxon>Actinomycetes</taxon>
        <taxon>Micrococcales</taxon>
        <taxon>Micrococcaceae</taxon>
        <taxon>Rothia</taxon>
    </lineage>
</organism>
<proteinExistence type="predicted"/>
<dbReference type="PATRIC" id="fig|1125724.3.peg.1976"/>
<accession>I0UQU7</accession>